<keyword evidence="2" id="KW-1185">Reference proteome</keyword>
<evidence type="ECO:0000313" key="2">
    <source>
        <dbReference type="Proteomes" id="UP000557392"/>
    </source>
</evidence>
<dbReference type="EMBL" id="JACIEH010000001">
    <property type="protein sequence ID" value="MBB4097320.1"/>
    <property type="molecule type" value="Genomic_DNA"/>
</dbReference>
<dbReference type="Gene3D" id="3.30.450.40">
    <property type="match status" value="1"/>
</dbReference>
<proteinExistence type="predicted"/>
<dbReference type="AlphaFoldDB" id="A0A7W6JPT2"/>
<evidence type="ECO:0008006" key="3">
    <source>
        <dbReference type="Google" id="ProtNLM"/>
    </source>
</evidence>
<dbReference type="SUPFAM" id="SSF55781">
    <property type="entry name" value="GAF domain-like"/>
    <property type="match status" value="1"/>
</dbReference>
<sequence length="158" mass="17010">MTEAMARLSRASSIDELVTVLRECARKIARCDGVTVIRREGNLVAYIAEDALTPLWTGERFPIENCISGLAIIEARPIHIPDIYADPRVPVDAYRPTFVRSMSMFPIGLMGPSMAMGAYWAEAGPADPTVTALLGSLARYAGVTLGRVTEGRGADPAT</sequence>
<gene>
    <name evidence="1" type="ORF">GGR46_000853</name>
</gene>
<protein>
    <recommendedName>
        <fullName evidence="3">GAF domain-containing protein</fullName>
    </recommendedName>
</protein>
<dbReference type="Proteomes" id="UP000557392">
    <property type="component" value="Unassembled WGS sequence"/>
</dbReference>
<dbReference type="RefSeq" id="WP_183994860.1">
    <property type="nucleotide sequence ID" value="NZ_JACIEH010000001.1"/>
</dbReference>
<organism evidence="1 2">
    <name type="scientific">Sphingomonas kyeonggiensis</name>
    <dbReference type="NCBI Taxonomy" id="1268553"/>
    <lineage>
        <taxon>Bacteria</taxon>
        <taxon>Pseudomonadati</taxon>
        <taxon>Pseudomonadota</taxon>
        <taxon>Alphaproteobacteria</taxon>
        <taxon>Sphingomonadales</taxon>
        <taxon>Sphingomonadaceae</taxon>
        <taxon>Sphingomonas</taxon>
    </lineage>
</organism>
<accession>A0A7W6JPT2</accession>
<name>A0A7W6JPT2_9SPHN</name>
<evidence type="ECO:0000313" key="1">
    <source>
        <dbReference type="EMBL" id="MBB4097320.1"/>
    </source>
</evidence>
<dbReference type="InterPro" id="IPR029016">
    <property type="entry name" value="GAF-like_dom_sf"/>
</dbReference>
<comment type="caution">
    <text evidence="1">The sequence shown here is derived from an EMBL/GenBank/DDBJ whole genome shotgun (WGS) entry which is preliminary data.</text>
</comment>
<reference evidence="1 2" key="1">
    <citation type="submission" date="2020-08" db="EMBL/GenBank/DDBJ databases">
        <title>Genomic Encyclopedia of Type Strains, Phase IV (KMG-IV): sequencing the most valuable type-strain genomes for metagenomic binning, comparative biology and taxonomic classification.</title>
        <authorList>
            <person name="Goeker M."/>
        </authorList>
    </citation>
    <scope>NUCLEOTIDE SEQUENCE [LARGE SCALE GENOMIC DNA]</scope>
    <source>
        <strain evidence="1 2">DSM 101806</strain>
    </source>
</reference>